<evidence type="ECO:0000313" key="3">
    <source>
        <dbReference type="Proteomes" id="UP000053424"/>
    </source>
</evidence>
<feature type="domain" description="Nudix hydrolase" evidence="1">
    <location>
        <begin position="9"/>
        <end position="147"/>
    </location>
</feature>
<dbReference type="CDD" id="cd03426">
    <property type="entry name" value="NUDIX_CoAse_Nudt7"/>
    <property type="match status" value="1"/>
</dbReference>
<proteinExistence type="predicted"/>
<dbReference type="InterPro" id="IPR015797">
    <property type="entry name" value="NUDIX_hydrolase-like_dom_sf"/>
</dbReference>
<protein>
    <recommendedName>
        <fullName evidence="1">Nudix hydrolase domain-containing protein</fullName>
    </recommendedName>
</protein>
<evidence type="ECO:0000313" key="2">
    <source>
        <dbReference type="EMBL" id="KIM39037.1"/>
    </source>
</evidence>
<dbReference type="EMBL" id="KN831787">
    <property type="protein sequence ID" value="KIM39037.1"/>
    <property type="molecule type" value="Genomic_DNA"/>
</dbReference>
<organism evidence="2 3">
    <name type="scientific">Hebeloma cylindrosporum</name>
    <dbReference type="NCBI Taxonomy" id="76867"/>
    <lineage>
        <taxon>Eukaryota</taxon>
        <taxon>Fungi</taxon>
        <taxon>Dikarya</taxon>
        <taxon>Basidiomycota</taxon>
        <taxon>Agaricomycotina</taxon>
        <taxon>Agaricomycetes</taxon>
        <taxon>Agaricomycetidae</taxon>
        <taxon>Agaricales</taxon>
        <taxon>Agaricineae</taxon>
        <taxon>Hymenogastraceae</taxon>
        <taxon>Hebeloma</taxon>
    </lineage>
</organism>
<dbReference type="GO" id="GO:0010945">
    <property type="term" value="F:coenzyme A diphosphatase activity"/>
    <property type="evidence" value="ECO:0007669"/>
    <property type="project" value="InterPro"/>
</dbReference>
<dbReference type="PANTHER" id="PTHR12992">
    <property type="entry name" value="NUDIX HYDROLASE"/>
    <property type="match status" value="1"/>
</dbReference>
<dbReference type="SUPFAM" id="SSF55811">
    <property type="entry name" value="Nudix"/>
    <property type="match status" value="1"/>
</dbReference>
<reference evidence="3" key="2">
    <citation type="submission" date="2015-01" db="EMBL/GenBank/DDBJ databases">
        <title>Evolutionary Origins and Diversification of the Mycorrhizal Mutualists.</title>
        <authorList>
            <consortium name="DOE Joint Genome Institute"/>
            <consortium name="Mycorrhizal Genomics Consortium"/>
            <person name="Kohler A."/>
            <person name="Kuo A."/>
            <person name="Nagy L.G."/>
            <person name="Floudas D."/>
            <person name="Copeland A."/>
            <person name="Barry K.W."/>
            <person name="Cichocki N."/>
            <person name="Veneault-Fourrey C."/>
            <person name="LaButti K."/>
            <person name="Lindquist E.A."/>
            <person name="Lipzen A."/>
            <person name="Lundell T."/>
            <person name="Morin E."/>
            <person name="Murat C."/>
            <person name="Riley R."/>
            <person name="Ohm R."/>
            <person name="Sun H."/>
            <person name="Tunlid A."/>
            <person name="Henrissat B."/>
            <person name="Grigoriev I.V."/>
            <person name="Hibbett D.S."/>
            <person name="Martin F."/>
        </authorList>
    </citation>
    <scope>NUCLEOTIDE SEQUENCE [LARGE SCALE GENOMIC DNA]</scope>
    <source>
        <strain evidence="3">h7</strain>
    </source>
</reference>
<sequence>MDGKDKPTSGISAVLVLLFEREGHLRVLLTTRAKGLKVHGGETCLPGGHMEDGDGRNIEVTAHREAHEEVSLPLFLPHIHTLGILEPHPFRHLIVVPVVALLTDNSILRQLKNREKEVEHIFSHPLEAILDPQLAGSICGEYSNAHGKDVKIGERLVEHGSEHWPHESKYQHHKDYVVQALGGMTYRLQRFQTSASPITGTTADILVSVHNSSAIRILIPRTNATSNPPASFLLIRLT</sequence>
<dbReference type="Proteomes" id="UP000053424">
    <property type="component" value="Unassembled WGS sequence"/>
</dbReference>
<dbReference type="GO" id="GO:0015938">
    <property type="term" value="P:coenzyme A catabolic process"/>
    <property type="evidence" value="ECO:0007669"/>
    <property type="project" value="TreeGrafter"/>
</dbReference>
<dbReference type="Gene3D" id="3.90.79.10">
    <property type="entry name" value="Nucleoside Triphosphate Pyrophosphohydrolase"/>
    <property type="match status" value="1"/>
</dbReference>
<dbReference type="InterPro" id="IPR000086">
    <property type="entry name" value="NUDIX_hydrolase_dom"/>
</dbReference>
<evidence type="ECO:0000259" key="1">
    <source>
        <dbReference type="PROSITE" id="PS51462"/>
    </source>
</evidence>
<accession>A0A0C2YDC4</accession>
<gene>
    <name evidence="2" type="ORF">M413DRAFT_75217</name>
</gene>
<dbReference type="InterPro" id="IPR045121">
    <property type="entry name" value="CoAse"/>
</dbReference>
<dbReference type="OrthoDB" id="10260614at2759"/>
<dbReference type="HOGENOM" id="CLU_040940_2_2_1"/>
<dbReference type="STRING" id="686832.A0A0C2YDC4"/>
<dbReference type="Pfam" id="PF00293">
    <property type="entry name" value="NUDIX"/>
    <property type="match status" value="1"/>
</dbReference>
<dbReference type="AlphaFoldDB" id="A0A0C2YDC4"/>
<dbReference type="PANTHER" id="PTHR12992:SF45">
    <property type="entry name" value="NUDIX HYDROLASE DOMAIN-CONTAINING PROTEIN"/>
    <property type="match status" value="1"/>
</dbReference>
<dbReference type="PROSITE" id="PS51462">
    <property type="entry name" value="NUDIX"/>
    <property type="match status" value="1"/>
</dbReference>
<keyword evidence="3" id="KW-1185">Reference proteome</keyword>
<reference evidence="2 3" key="1">
    <citation type="submission" date="2014-04" db="EMBL/GenBank/DDBJ databases">
        <authorList>
            <consortium name="DOE Joint Genome Institute"/>
            <person name="Kuo A."/>
            <person name="Gay G."/>
            <person name="Dore J."/>
            <person name="Kohler A."/>
            <person name="Nagy L.G."/>
            <person name="Floudas D."/>
            <person name="Copeland A."/>
            <person name="Barry K.W."/>
            <person name="Cichocki N."/>
            <person name="Veneault-Fourrey C."/>
            <person name="LaButti K."/>
            <person name="Lindquist E.A."/>
            <person name="Lipzen A."/>
            <person name="Lundell T."/>
            <person name="Morin E."/>
            <person name="Murat C."/>
            <person name="Sun H."/>
            <person name="Tunlid A."/>
            <person name="Henrissat B."/>
            <person name="Grigoriev I.V."/>
            <person name="Hibbett D.S."/>
            <person name="Martin F."/>
            <person name="Nordberg H.P."/>
            <person name="Cantor M.N."/>
            <person name="Hua S.X."/>
        </authorList>
    </citation>
    <scope>NUCLEOTIDE SEQUENCE [LARGE SCALE GENOMIC DNA]</scope>
    <source>
        <strain evidence="3">h7</strain>
    </source>
</reference>
<name>A0A0C2YDC4_HEBCY</name>